<dbReference type="PANTHER" id="PTHR45586">
    <property type="entry name" value="TPR REPEAT-CONTAINING PROTEIN PA4667"/>
    <property type="match status" value="1"/>
</dbReference>
<dbReference type="InterPro" id="IPR019734">
    <property type="entry name" value="TPR_rpt"/>
</dbReference>
<dbReference type="Proteomes" id="UP000315971">
    <property type="component" value="Unassembled WGS sequence"/>
</dbReference>
<feature type="signal peptide" evidence="4">
    <location>
        <begin position="1"/>
        <end position="19"/>
    </location>
</feature>
<dbReference type="Pfam" id="PF13181">
    <property type="entry name" value="TPR_8"/>
    <property type="match status" value="1"/>
</dbReference>
<keyword evidence="4" id="KW-0732">Signal</keyword>
<evidence type="ECO:0000256" key="1">
    <source>
        <dbReference type="ARBA" id="ARBA00022737"/>
    </source>
</evidence>
<feature type="chain" id="PRO_5021819829" evidence="4">
    <location>
        <begin position="20"/>
        <end position="601"/>
    </location>
</feature>
<dbReference type="SUPFAM" id="SSF48452">
    <property type="entry name" value="TPR-like"/>
    <property type="match status" value="3"/>
</dbReference>
<dbReference type="Pfam" id="PF13174">
    <property type="entry name" value="TPR_6"/>
    <property type="match status" value="1"/>
</dbReference>
<name>A0A521AUW1_9SPHI</name>
<dbReference type="PANTHER" id="PTHR45586:SF1">
    <property type="entry name" value="LIPOPOLYSACCHARIDE ASSEMBLY PROTEIN B"/>
    <property type="match status" value="1"/>
</dbReference>
<dbReference type="RefSeq" id="WP_142601040.1">
    <property type="nucleotide sequence ID" value="NZ_FXSZ01000001.1"/>
</dbReference>
<accession>A0A521AUW1</accession>
<keyword evidence="2 3" id="KW-0802">TPR repeat</keyword>
<evidence type="ECO:0000256" key="2">
    <source>
        <dbReference type="ARBA" id="ARBA00022803"/>
    </source>
</evidence>
<feature type="repeat" description="TPR" evidence="3">
    <location>
        <begin position="88"/>
        <end position="121"/>
    </location>
</feature>
<evidence type="ECO:0000256" key="4">
    <source>
        <dbReference type="SAM" id="SignalP"/>
    </source>
</evidence>
<keyword evidence="6" id="KW-1185">Reference proteome</keyword>
<protein>
    <submittedName>
        <fullName evidence="5">Tetratricopeptide repeat-containing protein</fullName>
    </submittedName>
</protein>
<evidence type="ECO:0000256" key="3">
    <source>
        <dbReference type="PROSITE-ProRule" id="PRU00339"/>
    </source>
</evidence>
<dbReference type="OrthoDB" id="9763354at2"/>
<dbReference type="PROSITE" id="PS50005">
    <property type="entry name" value="TPR"/>
    <property type="match status" value="1"/>
</dbReference>
<evidence type="ECO:0000313" key="5">
    <source>
        <dbReference type="EMBL" id="SMO38642.1"/>
    </source>
</evidence>
<dbReference type="AlphaFoldDB" id="A0A521AUW1"/>
<proteinExistence type="predicted"/>
<gene>
    <name evidence="5" type="ORF">SAMN06265350_101428</name>
</gene>
<reference evidence="5 6" key="1">
    <citation type="submission" date="2017-05" db="EMBL/GenBank/DDBJ databases">
        <authorList>
            <person name="Varghese N."/>
            <person name="Submissions S."/>
        </authorList>
    </citation>
    <scope>NUCLEOTIDE SEQUENCE [LARGE SCALE GENOMIC DNA]</scope>
    <source>
        <strain evidence="5 6">DSM 21342</strain>
    </source>
</reference>
<dbReference type="Gene3D" id="1.25.40.10">
    <property type="entry name" value="Tetratricopeptide repeat domain"/>
    <property type="match status" value="3"/>
</dbReference>
<dbReference type="InterPro" id="IPR011990">
    <property type="entry name" value="TPR-like_helical_dom_sf"/>
</dbReference>
<dbReference type="EMBL" id="FXSZ01000001">
    <property type="protein sequence ID" value="SMO38642.1"/>
    <property type="molecule type" value="Genomic_DNA"/>
</dbReference>
<organism evidence="5 6">
    <name type="scientific">Solitalea koreensis</name>
    <dbReference type="NCBI Taxonomy" id="543615"/>
    <lineage>
        <taxon>Bacteria</taxon>
        <taxon>Pseudomonadati</taxon>
        <taxon>Bacteroidota</taxon>
        <taxon>Sphingobacteriia</taxon>
        <taxon>Sphingobacteriales</taxon>
        <taxon>Sphingobacteriaceae</taxon>
        <taxon>Solitalea</taxon>
    </lineage>
</organism>
<sequence>MQRILLILLLLTWSQFSFAQNSSNEALANDFLKNGDFEKAAKLYEQLYNSSGSETSYNNLLFCQLKLKQFDKAEKLAQHQIKKSSKSLSYMVDLGNIYRQSGNNNKAKEQFNSVLNNLPAEMFAISEISNKFYSIAEYDYAIQAFKKGRQLIGNETMFTFELTRLYTIKQDKITLIEELLNQVKINPAFITSTKTLLAGTLEDKKDFEMFRTILQKRLNKDSENMELAELQVWLFLQQKDYNSSLSQAISYDKKFDEDGQRVLSVGQACINNDEYDIAIKAFSYLVSKGNKSPLYQQGRIELLTARNKKITAGNFKQKDLLELEEDYKSLLQEFGTSSETVFAIRELANLQAYQLNKPNDAIALLEEAIKLPRLSFSVQAQCKLDLGDLYILTGDVWEATLIYGQVDKALRDNPLGQEARFRNAQLSYFNGDFDWAKAQLDVLKASTSQLFANDALNLSLVINDNLGPDSTNAPLKMYAKAELLIFQNKTDNALAKLDSIDILYPNNSLNDDILMAKAKIYIKKGQTEKAVNPLTEICEKYSYDVWADDALFMLADLYENKLHQPAKAQTLYEQLITKFPGSLYVIEARKHFRILRGDVVN</sequence>
<evidence type="ECO:0000313" key="6">
    <source>
        <dbReference type="Proteomes" id="UP000315971"/>
    </source>
</evidence>
<keyword evidence="1" id="KW-0677">Repeat</keyword>
<dbReference type="InterPro" id="IPR051012">
    <property type="entry name" value="CellSynth/LPSAsmb/PSIAsmb"/>
</dbReference>